<dbReference type="STRING" id="906968.Trebr_0290"/>
<evidence type="ECO:0000313" key="3">
    <source>
        <dbReference type="Proteomes" id="UP000006546"/>
    </source>
</evidence>
<feature type="domain" description="Glycosyltransferase 2-like" evidence="1">
    <location>
        <begin position="41"/>
        <end position="157"/>
    </location>
</feature>
<evidence type="ECO:0000313" key="2">
    <source>
        <dbReference type="EMBL" id="AEE15738.1"/>
    </source>
</evidence>
<proteinExistence type="predicted"/>
<keyword evidence="3" id="KW-1185">Reference proteome</keyword>
<dbReference type="eggNOG" id="COG0463">
    <property type="taxonomic scope" value="Bacteria"/>
</dbReference>
<accession>F4LMH6</accession>
<gene>
    <name evidence="2" type="ordered locus">Trebr_0290</name>
</gene>
<dbReference type="RefSeq" id="WP_013757457.1">
    <property type="nucleotide sequence ID" value="NC_015500.1"/>
</dbReference>
<dbReference type="InterPro" id="IPR029044">
    <property type="entry name" value="Nucleotide-diphossugar_trans"/>
</dbReference>
<reference evidence="3" key="1">
    <citation type="submission" date="2011-04" db="EMBL/GenBank/DDBJ databases">
        <title>The complete genome of Treponema brennaborense DSM 12168.</title>
        <authorList>
            <person name="Lucas S."/>
            <person name="Han J."/>
            <person name="Lapidus A."/>
            <person name="Bruce D."/>
            <person name="Goodwin L."/>
            <person name="Pitluck S."/>
            <person name="Peters L."/>
            <person name="Kyrpides N."/>
            <person name="Mavromatis K."/>
            <person name="Ivanova N."/>
            <person name="Mikhailova N."/>
            <person name="Pagani I."/>
            <person name="Teshima H."/>
            <person name="Detter J.C."/>
            <person name="Tapia R."/>
            <person name="Han C."/>
            <person name="Land M."/>
            <person name="Hauser L."/>
            <person name="Markowitz V."/>
            <person name="Cheng J.-F."/>
            <person name="Hugenholtz P."/>
            <person name="Woyke T."/>
            <person name="Wu D."/>
            <person name="Gronow S."/>
            <person name="Wellnitz S."/>
            <person name="Brambilla E."/>
            <person name="Klenk H.-P."/>
            <person name="Eisen J.A."/>
        </authorList>
    </citation>
    <scope>NUCLEOTIDE SEQUENCE [LARGE SCALE GENOMIC DNA]</scope>
    <source>
        <strain evidence="3">DSM 12168 / CIP 105900 / DD5/3</strain>
    </source>
</reference>
<dbReference type="OrthoDB" id="5465469at2"/>
<name>F4LMH6_TREBD</name>
<dbReference type="EMBL" id="CP002696">
    <property type="protein sequence ID" value="AEE15738.1"/>
    <property type="molecule type" value="Genomic_DNA"/>
</dbReference>
<protein>
    <recommendedName>
        <fullName evidence="1">Glycosyltransferase 2-like domain-containing protein</fullName>
    </recommendedName>
</protein>
<evidence type="ECO:0000259" key="1">
    <source>
        <dbReference type="Pfam" id="PF00535"/>
    </source>
</evidence>
<sequence length="278" mass="32178">MRIISRVFRRLAMECKLYAPVFSRRSIDNLTVSLTSYPARLPLLHQVIRSLLHQTVKPARIVLYLGTDTEERDIPTSLRKLQNHDFIIKTGYDDIKPHKKYYYAMQEYPEDIIITVDDDLLYDRNLIRDLYDSYIRHPNCVSARRVHKMSKKENGKDVDLYNNWEWECKDTLQPSFSLVATGVGGVLYPPKILPAAAFNIENIKKYCLNTDDIWLKFMELENDVKVVFTNSKIIHPLTVRNTQKHALMAANVVTENGNDSAIKALQQCTGINLADYII</sequence>
<dbReference type="HOGENOM" id="CLU_076555_0_1_12"/>
<dbReference type="KEGG" id="tbe:Trebr_0290"/>
<dbReference type="CDD" id="cd00761">
    <property type="entry name" value="Glyco_tranf_GTA_type"/>
    <property type="match status" value="1"/>
</dbReference>
<dbReference type="Proteomes" id="UP000006546">
    <property type="component" value="Chromosome"/>
</dbReference>
<dbReference type="Pfam" id="PF00535">
    <property type="entry name" value="Glycos_transf_2"/>
    <property type="match status" value="1"/>
</dbReference>
<organism evidence="2 3">
    <name type="scientific">Treponema brennaborense (strain DSM 12168 / CIP 105900 / DD5/3)</name>
    <dbReference type="NCBI Taxonomy" id="906968"/>
    <lineage>
        <taxon>Bacteria</taxon>
        <taxon>Pseudomonadati</taxon>
        <taxon>Spirochaetota</taxon>
        <taxon>Spirochaetia</taxon>
        <taxon>Spirochaetales</taxon>
        <taxon>Treponemataceae</taxon>
        <taxon>Treponema</taxon>
    </lineage>
</organism>
<dbReference type="InterPro" id="IPR001173">
    <property type="entry name" value="Glyco_trans_2-like"/>
</dbReference>
<dbReference type="AlphaFoldDB" id="F4LMH6"/>
<dbReference type="SUPFAM" id="SSF53448">
    <property type="entry name" value="Nucleotide-diphospho-sugar transferases"/>
    <property type="match status" value="1"/>
</dbReference>